<keyword evidence="7 10" id="KW-0067">ATP-binding</keyword>
<comment type="cofactor">
    <cofactor evidence="1">
        <name>Mn(2+)</name>
        <dbReference type="ChEBI" id="CHEBI:29035"/>
    </cofactor>
</comment>
<dbReference type="RefSeq" id="WP_302110654.1">
    <property type="nucleotide sequence ID" value="NZ_JAUKTR010000005.1"/>
</dbReference>
<dbReference type="Proteomes" id="UP001169063">
    <property type="component" value="Unassembled WGS sequence"/>
</dbReference>
<evidence type="ECO:0000256" key="3">
    <source>
        <dbReference type="ARBA" id="ARBA00022598"/>
    </source>
</evidence>
<keyword evidence="13" id="KW-1185">Reference proteome</keyword>
<dbReference type="PANTHER" id="PTHR21621:SF4">
    <property type="entry name" value="GLUTATHIONE SYNTHETASE"/>
    <property type="match status" value="1"/>
</dbReference>
<evidence type="ECO:0000256" key="4">
    <source>
        <dbReference type="ARBA" id="ARBA00022684"/>
    </source>
</evidence>
<protein>
    <recommendedName>
        <fullName evidence="10">Glutathione synthetase</fullName>
        <ecNumber evidence="10">6.3.2.3</ecNumber>
    </recommendedName>
    <alternativeName>
        <fullName evidence="10">GSH synthetase</fullName>
        <shortName evidence="10">GSH-S</shortName>
        <shortName evidence="10">GSHase</shortName>
    </alternativeName>
    <alternativeName>
        <fullName evidence="10">Glutathione synthase</fullName>
    </alternativeName>
</protein>
<evidence type="ECO:0000256" key="8">
    <source>
        <dbReference type="ARBA" id="ARBA00022842"/>
    </source>
</evidence>
<comment type="cofactor">
    <cofactor evidence="2">
        <name>Mg(2+)</name>
        <dbReference type="ChEBI" id="CHEBI:18420"/>
    </cofactor>
</comment>
<dbReference type="EMBL" id="JAUKTR010000005">
    <property type="protein sequence ID" value="MDO1560137.1"/>
    <property type="molecule type" value="Genomic_DNA"/>
</dbReference>
<proteinExistence type="inferred from homology"/>
<dbReference type="Gene3D" id="3.40.50.20">
    <property type="match status" value="1"/>
</dbReference>
<keyword evidence="4 10" id="KW-0317">Glutathione biosynthesis</keyword>
<dbReference type="Gene3D" id="3.30.1490.20">
    <property type="entry name" value="ATP-grasp fold, A domain"/>
    <property type="match status" value="1"/>
</dbReference>
<organism evidence="12 13">
    <name type="scientific">Peiella sedimenti</name>
    <dbReference type="NCBI Taxonomy" id="3061083"/>
    <lineage>
        <taxon>Bacteria</taxon>
        <taxon>Pseudomonadati</taxon>
        <taxon>Pseudomonadota</taxon>
        <taxon>Alphaproteobacteria</taxon>
        <taxon>Caulobacterales</taxon>
        <taxon>Caulobacteraceae</taxon>
        <taxon>Peiella</taxon>
    </lineage>
</organism>
<dbReference type="Gene3D" id="3.30.470.20">
    <property type="entry name" value="ATP-grasp fold, B domain"/>
    <property type="match status" value="1"/>
</dbReference>
<dbReference type="SUPFAM" id="SSF52440">
    <property type="entry name" value="PreATP-grasp domain"/>
    <property type="match status" value="1"/>
</dbReference>
<evidence type="ECO:0000256" key="7">
    <source>
        <dbReference type="ARBA" id="ARBA00022840"/>
    </source>
</evidence>
<dbReference type="InterPro" id="IPR004218">
    <property type="entry name" value="GSHS_ATP-bd"/>
</dbReference>
<feature type="domain" description="ATP-grasp" evidence="11">
    <location>
        <begin position="126"/>
        <end position="310"/>
    </location>
</feature>
<keyword evidence="8" id="KW-0460">Magnesium</keyword>
<evidence type="ECO:0000256" key="5">
    <source>
        <dbReference type="ARBA" id="ARBA00022723"/>
    </source>
</evidence>
<dbReference type="SUPFAM" id="SSF56059">
    <property type="entry name" value="Glutathione synthetase ATP-binding domain-like"/>
    <property type="match status" value="1"/>
</dbReference>
<evidence type="ECO:0000313" key="12">
    <source>
        <dbReference type="EMBL" id="MDO1560137.1"/>
    </source>
</evidence>
<dbReference type="GO" id="GO:0004363">
    <property type="term" value="F:glutathione synthase activity"/>
    <property type="evidence" value="ECO:0007669"/>
    <property type="project" value="UniProtKB-EC"/>
</dbReference>
<dbReference type="InterPro" id="IPR004215">
    <property type="entry name" value="GSHS_N"/>
</dbReference>
<dbReference type="InterPro" id="IPR013815">
    <property type="entry name" value="ATP_grasp_subdomain_1"/>
</dbReference>
<name>A0ABT8SRF7_9CAUL</name>
<comment type="similarity">
    <text evidence="10">Belongs to the prokaryotic GSH synthase family.</text>
</comment>
<evidence type="ECO:0000259" key="11">
    <source>
        <dbReference type="PROSITE" id="PS50975"/>
    </source>
</evidence>
<dbReference type="EC" id="6.3.2.3" evidence="10"/>
<dbReference type="PROSITE" id="PS50975">
    <property type="entry name" value="ATP_GRASP"/>
    <property type="match status" value="1"/>
</dbReference>
<keyword evidence="9" id="KW-0464">Manganese</keyword>
<dbReference type="HAMAP" id="MF_00162">
    <property type="entry name" value="GSH_S"/>
    <property type="match status" value="1"/>
</dbReference>
<dbReference type="NCBIfam" id="NF003573">
    <property type="entry name" value="PRK05246.1"/>
    <property type="match status" value="1"/>
</dbReference>
<evidence type="ECO:0000256" key="2">
    <source>
        <dbReference type="ARBA" id="ARBA00001946"/>
    </source>
</evidence>
<dbReference type="InterPro" id="IPR011761">
    <property type="entry name" value="ATP-grasp"/>
</dbReference>
<dbReference type="InterPro" id="IPR006284">
    <property type="entry name" value="Glut_synth_pro"/>
</dbReference>
<comment type="caution">
    <text evidence="12">The sequence shown here is derived from an EMBL/GenBank/DDBJ whole genome shotgun (WGS) entry which is preliminary data.</text>
</comment>
<dbReference type="NCBIfam" id="TIGR01380">
    <property type="entry name" value="glut_syn"/>
    <property type="match status" value="1"/>
</dbReference>
<dbReference type="Pfam" id="PF02955">
    <property type="entry name" value="GSH-S_ATP"/>
    <property type="match status" value="1"/>
</dbReference>
<evidence type="ECO:0000256" key="10">
    <source>
        <dbReference type="HAMAP-Rule" id="MF_00162"/>
    </source>
</evidence>
<sequence>MMLRVAVQMDPIEAVNITTDTTFLMMTEAQERGHSLFVYGPEKLALEDRRLTAWARPATVREVAGDHATLGDPVRLDLGADVDVILMRQDPPFDMAYITATHLLETVHPKTLVVNNPAEVRDAPEKVWVTGFEGLQPPTLITSDPEAVRDFQARHGDMVLKPLYGGGGSGVVRLRPGDPNLDALLELHAMIGREPVIAQKFIPAVSAGDKRILLVDGEPVGAINRVPAKDQVRSNLARGGRAEAVDLTARDREICEVLKPELKARGLLFVGIDVIGDYLTEINVTSPTGAQQLKRFGGPNAATALWERIEAIRASA</sequence>
<evidence type="ECO:0000313" key="13">
    <source>
        <dbReference type="Proteomes" id="UP001169063"/>
    </source>
</evidence>
<accession>A0ABT8SRF7</accession>
<dbReference type="PANTHER" id="PTHR21621">
    <property type="entry name" value="RIBOSOMAL PROTEIN S6 MODIFICATION PROTEIN"/>
    <property type="match status" value="1"/>
</dbReference>
<reference evidence="12" key="1">
    <citation type="submission" date="2023-07" db="EMBL/GenBank/DDBJ databases">
        <title>Brevundimonas soil sp. nov., isolated from the soil of chemical plant.</title>
        <authorList>
            <person name="Wu N."/>
        </authorList>
    </citation>
    <scope>NUCLEOTIDE SEQUENCE</scope>
    <source>
        <strain evidence="12">XZ-24</strain>
    </source>
</reference>
<evidence type="ECO:0000256" key="1">
    <source>
        <dbReference type="ARBA" id="ARBA00001936"/>
    </source>
</evidence>
<evidence type="ECO:0000256" key="9">
    <source>
        <dbReference type="ARBA" id="ARBA00023211"/>
    </source>
</evidence>
<comment type="catalytic activity">
    <reaction evidence="10">
        <text>gamma-L-glutamyl-L-cysteine + glycine + ATP = glutathione + ADP + phosphate + H(+)</text>
        <dbReference type="Rhea" id="RHEA:13557"/>
        <dbReference type="ChEBI" id="CHEBI:15378"/>
        <dbReference type="ChEBI" id="CHEBI:30616"/>
        <dbReference type="ChEBI" id="CHEBI:43474"/>
        <dbReference type="ChEBI" id="CHEBI:57305"/>
        <dbReference type="ChEBI" id="CHEBI:57925"/>
        <dbReference type="ChEBI" id="CHEBI:58173"/>
        <dbReference type="ChEBI" id="CHEBI:456216"/>
        <dbReference type="EC" id="6.3.2.3"/>
    </reaction>
</comment>
<keyword evidence="3 10" id="KW-0436">Ligase</keyword>
<dbReference type="InterPro" id="IPR016185">
    <property type="entry name" value="PreATP-grasp_dom_sf"/>
</dbReference>
<keyword evidence="6 10" id="KW-0547">Nucleotide-binding</keyword>
<gene>
    <name evidence="10 12" type="primary">gshB</name>
    <name evidence="12" type="ORF">Q0812_11940</name>
</gene>
<dbReference type="Pfam" id="PF02951">
    <property type="entry name" value="GSH-S_N"/>
    <property type="match status" value="1"/>
</dbReference>
<keyword evidence="5" id="KW-0479">Metal-binding</keyword>
<evidence type="ECO:0000256" key="6">
    <source>
        <dbReference type="ARBA" id="ARBA00022741"/>
    </source>
</evidence>
<comment type="pathway">
    <text evidence="10">Sulfur metabolism; glutathione biosynthesis; glutathione from L-cysteine and L-glutamate: step 2/2.</text>
</comment>